<dbReference type="GO" id="GO:0003676">
    <property type="term" value="F:nucleic acid binding"/>
    <property type="evidence" value="ECO:0007669"/>
    <property type="project" value="InterPro"/>
</dbReference>
<organism evidence="2">
    <name type="scientific">Talaromyces marneffei PM1</name>
    <dbReference type="NCBI Taxonomy" id="1077442"/>
    <lineage>
        <taxon>Eukaryota</taxon>
        <taxon>Fungi</taxon>
        <taxon>Dikarya</taxon>
        <taxon>Ascomycota</taxon>
        <taxon>Pezizomycotina</taxon>
        <taxon>Eurotiomycetes</taxon>
        <taxon>Eurotiomycetidae</taxon>
        <taxon>Eurotiales</taxon>
        <taxon>Trichocomaceae</taxon>
        <taxon>Talaromyces</taxon>
        <taxon>Talaromyces sect. Talaromyces</taxon>
    </lineage>
</organism>
<dbReference type="eggNOG" id="KOG0118">
    <property type="taxonomic scope" value="Eukaryota"/>
</dbReference>
<feature type="region of interest" description="Disordered" evidence="1">
    <location>
        <begin position="328"/>
        <end position="366"/>
    </location>
</feature>
<feature type="compositionally biased region" description="Polar residues" evidence="1">
    <location>
        <begin position="357"/>
        <end position="366"/>
    </location>
</feature>
<proteinExistence type="predicted"/>
<dbReference type="SUPFAM" id="SSF54928">
    <property type="entry name" value="RNA-binding domain, RBD"/>
    <property type="match status" value="1"/>
</dbReference>
<dbReference type="CDD" id="cd12261">
    <property type="entry name" value="RRM1_3_MRN1"/>
    <property type="match status" value="1"/>
</dbReference>
<name>A0A093VDS6_TALMA</name>
<evidence type="ECO:0000256" key="1">
    <source>
        <dbReference type="SAM" id="MobiDB-lite"/>
    </source>
</evidence>
<dbReference type="Gene3D" id="3.30.70.330">
    <property type="match status" value="1"/>
</dbReference>
<feature type="region of interest" description="Disordered" evidence="1">
    <location>
        <begin position="127"/>
        <end position="151"/>
    </location>
</feature>
<accession>A0A093VDS6</accession>
<feature type="compositionally biased region" description="Polar residues" evidence="1">
    <location>
        <begin position="134"/>
        <end position="143"/>
    </location>
</feature>
<sequence length="396" mass="44172">MDLFASQPETVTILKSQYENLLRVARQFESLRNSLLRGGVSSEDLDVLVNDAVAPLTVDEKPVQKSYGQNHHSTNGASLSTRRVSSGATPVSIRPNNKPSHKTHKHDIFPYEDRFEDDVNDEQVEIDEAEDQYPQANDEQQSPGADEFDDDDKQSTIEMRNLPERCTHLDITKSIRGGTLVQIFMRFTERVARVTFVDAAAACEFLARGKRVGFSIHNKKVDLSWSDHQFTVRPYIKQSITLNGATRNLIIKNTNSNITPALIREHLDHIHNLIVINIKVDHMNRSICICTNSVHNAMFARSCMRSRAVYKGMKIDFGADECTAPWPSTPVPSSSLSATAPEYQASSTLPRVKGRMQLQQRQSSAGCSISNRFDLLSLDSGGTDSSPSSESDDEDC</sequence>
<comment type="caution">
    <text evidence="2">The sequence shown here is derived from an EMBL/GenBank/DDBJ whole genome shotgun (WGS) entry which is preliminary data.</text>
</comment>
<dbReference type="EMBL" id="JPOX01000013">
    <property type="protein sequence ID" value="KFX48124.1"/>
    <property type="molecule type" value="Genomic_DNA"/>
</dbReference>
<protein>
    <submittedName>
        <fullName evidence="2">RNA-binding protein MRN1</fullName>
    </submittedName>
</protein>
<dbReference type="InterPro" id="IPR035979">
    <property type="entry name" value="RBD_domain_sf"/>
</dbReference>
<feature type="region of interest" description="Disordered" evidence="1">
    <location>
        <begin position="377"/>
        <end position="396"/>
    </location>
</feature>
<evidence type="ECO:0000313" key="2">
    <source>
        <dbReference type="EMBL" id="KFX48124.1"/>
    </source>
</evidence>
<dbReference type="InterPro" id="IPR012677">
    <property type="entry name" value="Nucleotide-bd_a/b_plait_sf"/>
</dbReference>
<feature type="compositionally biased region" description="Polar residues" evidence="1">
    <location>
        <begin position="66"/>
        <end position="98"/>
    </location>
</feature>
<dbReference type="HOGENOM" id="CLU_043434_0_0_1"/>
<reference evidence="2" key="1">
    <citation type="journal article" date="2014" name="PLoS Genet.">
        <title>Signature Gene Expression Reveals Novel Clues to the Molecular Mechanisms of Dimorphic Transition in Penicillium marneffei.</title>
        <authorList>
            <person name="Yang E."/>
            <person name="Wang G."/>
            <person name="Cai J."/>
            <person name="Woo P.C."/>
            <person name="Lau S.K."/>
            <person name="Yuen K.-Y."/>
            <person name="Chow W.-N."/>
            <person name="Lin X."/>
        </authorList>
    </citation>
    <scope>NUCLEOTIDE SEQUENCE [LARGE SCALE GENOMIC DNA]</scope>
    <source>
        <strain evidence="2">PM1</strain>
    </source>
</reference>
<gene>
    <name evidence="2" type="ORF">GQ26_0131890</name>
</gene>
<feature type="compositionally biased region" description="Low complexity" evidence="1">
    <location>
        <begin position="377"/>
        <end position="389"/>
    </location>
</feature>
<dbReference type="AlphaFoldDB" id="A0A093VDS6"/>
<feature type="region of interest" description="Disordered" evidence="1">
    <location>
        <begin position="61"/>
        <end position="113"/>
    </location>
</feature>
<feature type="compositionally biased region" description="Polar residues" evidence="1">
    <location>
        <begin position="331"/>
        <end position="349"/>
    </location>
</feature>